<dbReference type="AlphaFoldDB" id="A0A9Q3W345"/>
<dbReference type="Pfam" id="PF00005">
    <property type="entry name" value="ABC_tran"/>
    <property type="match status" value="1"/>
</dbReference>
<dbReference type="CDD" id="cd03219">
    <property type="entry name" value="ABC_Mj1267_LivG_branched"/>
    <property type="match status" value="1"/>
</dbReference>
<reference evidence="5" key="1">
    <citation type="submission" date="2022-01" db="EMBL/GenBank/DDBJ databases">
        <authorList>
            <person name="Karlyshev A.V."/>
            <person name="Jaspars M."/>
        </authorList>
    </citation>
    <scope>NUCLEOTIDE SEQUENCE</scope>
    <source>
        <strain evidence="5">AGSA3-2</strain>
    </source>
</reference>
<comment type="caution">
    <text evidence="5">The sequence shown here is derived from an EMBL/GenBank/DDBJ whole genome shotgun (WGS) entry which is preliminary data.</text>
</comment>
<gene>
    <name evidence="5" type="ORF">LZG35_13905</name>
</gene>
<keyword evidence="1" id="KW-0813">Transport</keyword>
<dbReference type="GO" id="GO:0005886">
    <property type="term" value="C:plasma membrane"/>
    <property type="evidence" value="ECO:0007669"/>
    <property type="project" value="TreeGrafter"/>
</dbReference>
<dbReference type="Gene3D" id="3.40.50.300">
    <property type="entry name" value="P-loop containing nucleotide triphosphate hydrolases"/>
    <property type="match status" value="1"/>
</dbReference>
<evidence type="ECO:0000256" key="2">
    <source>
        <dbReference type="ARBA" id="ARBA00022741"/>
    </source>
</evidence>
<keyword evidence="2" id="KW-0547">Nucleotide-binding</keyword>
<dbReference type="Proteomes" id="UP001107961">
    <property type="component" value="Unassembled WGS sequence"/>
</dbReference>
<dbReference type="EMBL" id="JAJVKT010000017">
    <property type="protein sequence ID" value="MCE7509735.1"/>
    <property type="molecule type" value="Genomic_DNA"/>
</dbReference>
<evidence type="ECO:0000259" key="4">
    <source>
        <dbReference type="PROSITE" id="PS50893"/>
    </source>
</evidence>
<protein>
    <submittedName>
        <fullName evidence="5">ABC transporter ATP-binding protein</fullName>
    </submittedName>
</protein>
<dbReference type="PROSITE" id="PS50893">
    <property type="entry name" value="ABC_TRANSPORTER_2"/>
    <property type="match status" value="1"/>
</dbReference>
<dbReference type="InterPro" id="IPR003593">
    <property type="entry name" value="AAA+_ATPase"/>
</dbReference>
<name>A0A9Q3W345_9GAMM</name>
<dbReference type="SMART" id="SM00382">
    <property type="entry name" value="AAA"/>
    <property type="match status" value="1"/>
</dbReference>
<dbReference type="PANTHER" id="PTHR45772:SF3">
    <property type="entry name" value="ABC TRANSPORTER ATP-BINDING PROTEIN"/>
    <property type="match status" value="1"/>
</dbReference>
<accession>A0A9Q3W345</accession>
<dbReference type="SUPFAM" id="SSF52540">
    <property type="entry name" value="P-loop containing nucleoside triphosphate hydrolases"/>
    <property type="match status" value="1"/>
</dbReference>
<proteinExistence type="predicted"/>
<dbReference type="GO" id="GO:0016887">
    <property type="term" value="F:ATP hydrolysis activity"/>
    <property type="evidence" value="ECO:0007669"/>
    <property type="project" value="InterPro"/>
</dbReference>
<sequence>MDTAMQPDVLVIDDLQKHFGGLEIMRGVDLTIKQGERHALVGPNGAGKSTLFNLISGEHRPSGGRIYLRGQRISGLKPEQISRQGLTRSFQITNVFSRMSAFENIRIGVMARHGIRFNLYRRIKPMRAINDEAHALLQQVRLDHRADNLASDLTYSEQRALEIGMTLATGAEVILLDEPTAGMSRDETAYMVELIRQVTEGKTLMMVEHDMSVVFGLCDRISVLVYGRILATGSPEEIRSNQEVQSAYLGEEEEH</sequence>
<keyword evidence="3 5" id="KW-0067">ATP-binding</keyword>
<dbReference type="PANTHER" id="PTHR45772">
    <property type="entry name" value="CONSERVED COMPONENT OF ABC TRANSPORTER FOR NATURAL AMINO ACIDS-RELATED"/>
    <property type="match status" value="1"/>
</dbReference>
<dbReference type="FunFam" id="3.40.50.300:FF:000421">
    <property type="entry name" value="Branched-chain amino acid ABC transporter ATP-binding protein"/>
    <property type="match status" value="1"/>
</dbReference>
<dbReference type="Pfam" id="PF12399">
    <property type="entry name" value="BCA_ABC_TP_C"/>
    <property type="match status" value="1"/>
</dbReference>
<evidence type="ECO:0000313" key="5">
    <source>
        <dbReference type="EMBL" id="MCE7509735.1"/>
    </source>
</evidence>
<dbReference type="RefSeq" id="WP_208611042.1">
    <property type="nucleotide sequence ID" value="NZ_CP012331.1"/>
</dbReference>
<dbReference type="InterPro" id="IPR003439">
    <property type="entry name" value="ABC_transporter-like_ATP-bd"/>
</dbReference>
<feature type="domain" description="ABC transporter" evidence="4">
    <location>
        <begin position="10"/>
        <end position="251"/>
    </location>
</feature>
<evidence type="ECO:0000313" key="6">
    <source>
        <dbReference type="Proteomes" id="UP001107961"/>
    </source>
</evidence>
<dbReference type="GO" id="GO:0005524">
    <property type="term" value="F:ATP binding"/>
    <property type="evidence" value="ECO:0007669"/>
    <property type="project" value="UniProtKB-KW"/>
</dbReference>
<evidence type="ECO:0000256" key="1">
    <source>
        <dbReference type="ARBA" id="ARBA00022448"/>
    </source>
</evidence>
<organism evidence="5 6">
    <name type="scientific">Alloalcanivorax xenomutans</name>
    <dbReference type="NCBI Taxonomy" id="1094342"/>
    <lineage>
        <taxon>Bacteria</taxon>
        <taxon>Pseudomonadati</taxon>
        <taxon>Pseudomonadota</taxon>
        <taxon>Gammaproteobacteria</taxon>
        <taxon>Oceanospirillales</taxon>
        <taxon>Alcanivoracaceae</taxon>
        <taxon>Alloalcanivorax</taxon>
    </lineage>
</organism>
<keyword evidence="6" id="KW-1185">Reference proteome</keyword>
<dbReference type="InterPro" id="IPR032823">
    <property type="entry name" value="BCA_ABC_TP_C"/>
</dbReference>
<dbReference type="InterPro" id="IPR051120">
    <property type="entry name" value="ABC_AA/LPS_Transport"/>
</dbReference>
<dbReference type="InterPro" id="IPR027417">
    <property type="entry name" value="P-loop_NTPase"/>
</dbReference>
<evidence type="ECO:0000256" key="3">
    <source>
        <dbReference type="ARBA" id="ARBA00022840"/>
    </source>
</evidence>